<dbReference type="PROSITE" id="PS01090">
    <property type="entry name" value="TATD_2"/>
    <property type="match status" value="1"/>
</dbReference>
<feature type="binding site" evidence="4">
    <location>
        <position position="6"/>
    </location>
    <ligand>
        <name>a divalent metal cation</name>
        <dbReference type="ChEBI" id="CHEBI:60240"/>
        <label>1</label>
    </ligand>
</feature>
<evidence type="ECO:0000313" key="6">
    <source>
        <dbReference type="Proteomes" id="UP000044071"/>
    </source>
</evidence>
<dbReference type="InterPro" id="IPR001130">
    <property type="entry name" value="TatD-like"/>
</dbReference>
<dbReference type="eggNOG" id="COG0084">
    <property type="taxonomic scope" value="Bacteria"/>
</dbReference>
<dbReference type="OrthoDB" id="9810005at2"/>
<evidence type="ECO:0000256" key="1">
    <source>
        <dbReference type="ARBA" id="ARBA00009275"/>
    </source>
</evidence>
<dbReference type="InterPro" id="IPR015991">
    <property type="entry name" value="TatD/YcfH-like"/>
</dbReference>
<dbReference type="Proteomes" id="UP000044071">
    <property type="component" value="Unassembled WGS sequence"/>
</dbReference>
<dbReference type="GO" id="GO:0046872">
    <property type="term" value="F:metal ion binding"/>
    <property type="evidence" value="ECO:0007669"/>
    <property type="project" value="UniProtKB-KW"/>
</dbReference>
<dbReference type="GO" id="GO:0016788">
    <property type="term" value="F:hydrolase activity, acting on ester bonds"/>
    <property type="evidence" value="ECO:0007669"/>
    <property type="project" value="InterPro"/>
</dbReference>
<accession>A0A078L5A9</accession>
<evidence type="ECO:0000256" key="2">
    <source>
        <dbReference type="ARBA" id="ARBA00022723"/>
    </source>
</evidence>
<reference evidence="5 6" key="1">
    <citation type="submission" date="2014-06" db="EMBL/GenBank/DDBJ databases">
        <authorList>
            <person name="Urmite Genomes Urmite Genomes"/>
        </authorList>
    </citation>
    <scope>NUCLEOTIDE SEQUENCE [LARGE SCALE GENOMIC DNA]</scope>
</reference>
<feature type="binding site" evidence="4">
    <location>
        <position position="132"/>
    </location>
    <ligand>
        <name>a divalent metal cation</name>
        <dbReference type="ChEBI" id="CHEBI:60240"/>
        <label>2</label>
    </ligand>
</feature>
<dbReference type="GO" id="GO:0004536">
    <property type="term" value="F:DNA nuclease activity"/>
    <property type="evidence" value="ECO:0007669"/>
    <property type="project" value="InterPro"/>
</dbReference>
<dbReference type="SUPFAM" id="SSF51556">
    <property type="entry name" value="Metallo-dependent hydrolases"/>
    <property type="match status" value="1"/>
</dbReference>
<dbReference type="FunFam" id="3.20.20.140:FF:000005">
    <property type="entry name" value="TatD family hydrolase"/>
    <property type="match status" value="1"/>
</dbReference>
<keyword evidence="3" id="KW-0378">Hydrolase</keyword>
<dbReference type="NCBIfam" id="TIGR00010">
    <property type="entry name" value="YchF/TatD family DNA exonuclease"/>
    <property type="match status" value="1"/>
</dbReference>
<dbReference type="EMBL" id="CCSB01000004">
    <property type="protein sequence ID" value="CDZ79274.1"/>
    <property type="molecule type" value="Genomic_DNA"/>
</dbReference>
<evidence type="ECO:0000313" key="5">
    <source>
        <dbReference type="EMBL" id="CDZ79274.1"/>
    </source>
</evidence>
<keyword evidence="2 4" id="KW-0479">Metal-binding</keyword>
<dbReference type="STRING" id="1034943.BN59_03592"/>
<dbReference type="PANTHER" id="PTHR46124:SF2">
    <property type="entry name" value="D-AMINOACYL-TRNA DEACYLASE"/>
    <property type="match status" value="1"/>
</dbReference>
<dbReference type="PANTHER" id="PTHR46124">
    <property type="entry name" value="D-AMINOACYL-TRNA DEACYLASE"/>
    <property type="match status" value="1"/>
</dbReference>
<protein>
    <submittedName>
        <fullName evidence="5">Putative deoxyribonuclease YcfH</fullName>
    </submittedName>
</protein>
<dbReference type="PROSITE" id="PS01091">
    <property type="entry name" value="TATD_3"/>
    <property type="match status" value="1"/>
</dbReference>
<proteinExistence type="inferred from homology"/>
<dbReference type="RefSeq" id="WP_044012492.1">
    <property type="nucleotide sequence ID" value="NZ_CCVW01000004.1"/>
</dbReference>
<dbReference type="GO" id="GO:0005829">
    <property type="term" value="C:cytosol"/>
    <property type="evidence" value="ECO:0007669"/>
    <property type="project" value="TreeGrafter"/>
</dbReference>
<keyword evidence="6" id="KW-1185">Reference proteome</keyword>
<dbReference type="CDD" id="cd01310">
    <property type="entry name" value="TatD_DNAse"/>
    <property type="match status" value="1"/>
</dbReference>
<evidence type="ECO:0000256" key="3">
    <source>
        <dbReference type="ARBA" id="ARBA00022801"/>
    </source>
</evidence>
<dbReference type="InterPro" id="IPR032466">
    <property type="entry name" value="Metal_Hydrolase"/>
</dbReference>
<comment type="similarity">
    <text evidence="1">Belongs to the metallo-dependent hydrolases superfamily. TatD-type hydrolase family.</text>
</comment>
<dbReference type="InterPro" id="IPR018228">
    <property type="entry name" value="DNase_TatD-rel_CS"/>
</dbReference>
<dbReference type="AlphaFoldDB" id="A0A078L5A9"/>
<organism evidence="5 6">
    <name type="scientific">Legionella massiliensis</name>
    <dbReference type="NCBI Taxonomy" id="1034943"/>
    <lineage>
        <taxon>Bacteria</taxon>
        <taxon>Pseudomonadati</taxon>
        <taxon>Pseudomonadota</taxon>
        <taxon>Gammaproteobacteria</taxon>
        <taxon>Legionellales</taxon>
        <taxon>Legionellaceae</taxon>
        <taxon>Legionella</taxon>
    </lineage>
</organism>
<name>A0A078L5A9_9GAMM</name>
<feature type="binding site" evidence="4">
    <location>
        <position position="157"/>
    </location>
    <ligand>
        <name>a divalent metal cation</name>
        <dbReference type="ChEBI" id="CHEBI:60240"/>
        <label>2</label>
    </ligand>
</feature>
<dbReference type="PIRSF" id="PIRSF005902">
    <property type="entry name" value="DNase_TatD"/>
    <property type="match status" value="1"/>
</dbReference>
<sequence>MLVDSHCHLNFIDLTDFDNDLKQVINQARDNGVEHFLCVCVELDDYATLCQIAETYSDISISVGLHPNSEIAAEPSAELLVDLAKHPACIAIGETGLDYYRTETTTAREQQKERFRAHIHASLASKKPLIIHTRQAAEDTLLLMKEERSEDIGGVMHCFSEDWDIAKRALDMNFYISLSGIVSFKNATALHEVAKKIPKDRLLIETDSPYLAPVPYRGKQNHPALVKYVALALSELRQVSYEELAQQTTENFYRCFRQNKI</sequence>
<dbReference type="Pfam" id="PF01026">
    <property type="entry name" value="TatD_DNase"/>
    <property type="match status" value="1"/>
</dbReference>
<dbReference type="Gene3D" id="3.20.20.140">
    <property type="entry name" value="Metal-dependent hydrolases"/>
    <property type="match status" value="1"/>
</dbReference>
<gene>
    <name evidence="5" type="primary">ycfH</name>
    <name evidence="5" type="ORF">BN59_03592</name>
</gene>
<evidence type="ECO:0000256" key="4">
    <source>
        <dbReference type="PIRSR" id="PIRSR005902-1"/>
    </source>
</evidence>
<feature type="binding site" evidence="4">
    <location>
        <position position="94"/>
    </location>
    <ligand>
        <name>a divalent metal cation</name>
        <dbReference type="ChEBI" id="CHEBI:60240"/>
        <label>1</label>
    </ligand>
</feature>
<dbReference type="PROSITE" id="PS01137">
    <property type="entry name" value="TATD_1"/>
    <property type="match status" value="1"/>
</dbReference>
<feature type="binding site" evidence="4">
    <location>
        <position position="207"/>
    </location>
    <ligand>
        <name>a divalent metal cation</name>
        <dbReference type="ChEBI" id="CHEBI:60240"/>
        <label>1</label>
    </ligand>
</feature>
<feature type="binding site" evidence="4">
    <location>
        <position position="8"/>
    </location>
    <ligand>
        <name>a divalent metal cation</name>
        <dbReference type="ChEBI" id="CHEBI:60240"/>
        <label>1</label>
    </ligand>
</feature>